<feature type="compositionally biased region" description="Basic residues" evidence="2">
    <location>
        <begin position="293"/>
        <end position="303"/>
    </location>
</feature>
<reference evidence="4 5" key="1">
    <citation type="journal article" date="2015" name="Genome Biol. Evol.">
        <title>Comparative Genomics of a Bacterivorous Green Alga Reveals Evolutionary Causalities and Consequences of Phago-Mixotrophic Mode of Nutrition.</title>
        <authorList>
            <person name="Burns J.A."/>
            <person name="Paasch A."/>
            <person name="Narechania A."/>
            <person name="Kim E."/>
        </authorList>
    </citation>
    <scope>NUCLEOTIDE SEQUENCE [LARGE SCALE GENOMIC DNA]</scope>
    <source>
        <strain evidence="4 5">PLY_AMNH</strain>
    </source>
</reference>
<name>A0AAE0LH01_9CHLO</name>
<dbReference type="InterPro" id="IPR002713">
    <property type="entry name" value="FF_domain"/>
</dbReference>
<evidence type="ECO:0000256" key="1">
    <source>
        <dbReference type="SAM" id="Coils"/>
    </source>
</evidence>
<feature type="compositionally biased region" description="Basic and acidic residues" evidence="2">
    <location>
        <begin position="305"/>
        <end position="315"/>
    </location>
</feature>
<feature type="compositionally biased region" description="Basic and acidic residues" evidence="2">
    <location>
        <begin position="206"/>
        <end position="238"/>
    </location>
</feature>
<dbReference type="EMBL" id="LGRX02002112">
    <property type="protein sequence ID" value="KAK3284852.1"/>
    <property type="molecule type" value="Genomic_DNA"/>
</dbReference>
<dbReference type="InterPro" id="IPR036517">
    <property type="entry name" value="FF_domain_sf"/>
</dbReference>
<dbReference type="Pfam" id="PF01846">
    <property type="entry name" value="FF"/>
    <property type="match status" value="1"/>
</dbReference>
<feature type="compositionally biased region" description="Low complexity" evidence="2">
    <location>
        <begin position="150"/>
        <end position="160"/>
    </location>
</feature>
<proteinExistence type="predicted"/>
<protein>
    <recommendedName>
        <fullName evidence="3">FF domain-containing protein</fullName>
    </recommendedName>
</protein>
<evidence type="ECO:0000313" key="4">
    <source>
        <dbReference type="EMBL" id="KAK3284852.1"/>
    </source>
</evidence>
<feature type="domain" description="FF" evidence="3">
    <location>
        <begin position="82"/>
        <end position="138"/>
    </location>
</feature>
<dbReference type="PROSITE" id="PS51676">
    <property type="entry name" value="FF"/>
    <property type="match status" value="1"/>
</dbReference>
<evidence type="ECO:0000259" key="3">
    <source>
        <dbReference type="PROSITE" id="PS51676"/>
    </source>
</evidence>
<accession>A0AAE0LH01</accession>
<dbReference type="Proteomes" id="UP001190700">
    <property type="component" value="Unassembled WGS sequence"/>
</dbReference>
<feature type="compositionally biased region" description="Low complexity" evidence="2">
    <location>
        <begin position="172"/>
        <end position="182"/>
    </location>
</feature>
<organism evidence="4 5">
    <name type="scientific">Cymbomonas tetramitiformis</name>
    <dbReference type="NCBI Taxonomy" id="36881"/>
    <lineage>
        <taxon>Eukaryota</taxon>
        <taxon>Viridiplantae</taxon>
        <taxon>Chlorophyta</taxon>
        <taxon>Pyramimonadophyceae</taxon>
        <taxon>Pyramimonadales</taxon>
        <taxon>Pyramimonadaceae</taxon>
        <taxon>Cymbomonas</taxon>
    </lineage>
</organism>
<feature type="region of interest" description="Disordered" evidence="2">
    <location>
        <begin position="1"/>
        <end position="26"/>
    </location>
</feature>
<comment type="caution">
    <text evidence="4">The sequence shown here is derived from an EMBL/GenBank/DDBJ whole genome shotgun (WGS) entry which is preliminary data.</text>
</comment>
<keyword evidence="1" id="KW-0175">Coiled coil</keyword>
<feature type="compositionally biased region" description="Basic and acidic residues" evidence="2">
    <location>
        <begin position="161"/>
        <end position="171"/>
    </location>
</feature>
<evidence type="ECO:0000313" key="5">
    <source>
        <dbReference type="Proteomes" id="UP001190700"/>
    </source>
</evidence>
<feature type="coiled-coil region" evidence="1">
    <location>
        <begin position="38"/>
        <end position="99"/>
    </location>
</feature>
<evidence type="ECO:0000256" key="2">
    <source>
        <dbReference type="SAM" id="MobiDB-lite"/>
    </source>
</evidence>
<feature type="compositionally biased region" description="Pro residues" evidence="2">
    <location>
        <begin position="1"/>
        <end position="21"/>
    </location>
</feature>
<feature type="region of interest" description="Disordered" evidence="2">
    <location>
        <begin position="149"/>
        <end position="359"/>
    </location>
</feature>
<sequence>MPPALNPLPPAPRLTPIPPAVPGGVAPGIAKLGDLSGLIHAKAAREQANKAAKALKDQESKKAAQNEIDQWEAAKVKVAEETKAKEDAFKELLREQEKKKKLTVSTKWTTTKLAIIRDPRFRAVSHKAEQFFKEYIKYLSDSIEEEKAKALQAAAMARALAEQEKVKEKSRSPSPEGSPSPKQQKEGDARSAPQSEVPVADDAPVTEEREELKRTAPSDRHEDEEHNRGRGHRRPGDRGEEDERGLRSRRDTPPTSRSPEKRGRSRPRGDGGGDAEKRDRSQSRSPRPSDRKQQRRRISRSRSHSWSDAEHAERQQKRKHRSRSASGTDDEDRREKKKSKGKKKKHSKDKKKRRHRSES</sequence>
<feature type="compositionally biased region" description="Basic and acidic residues" evidence="2">
    <location>
        <begin position="244"/>
        <end position="292"/>
    </location>
</feature>
<feature type="compositionally biased region" description="Basic residues" evidence="2">
    <location>
        <begin position="335"/>
        <end position="359"/>
    </location>
</feature>
<dbReference type="SUPFAM" id="SSF81698">
    <property type="entry name" value="FF domain"/>
    <property type="match status" value="1"/>
</dbReference>
<gene>
    <name evidence="4" type="ORF">CYMTET_7519</name>
</gene>
<dbReference type="Gene3D" id="1.10.10.440">
    <property type="entry name" value="FF domain"/>
    <property type="match status" value="1"/>
</dbReference>
<dbReference type="AlphaFoldDB" id="A0AAE0LH01"/>
<keyword evidence="5" id="KW-1185">Reference proteome</keyword>